<dbReference type="Gene3D" id="1.10.10.10">
    <property type="entry name" value="Winged helix-like DNA-binding domain superfamily/Winged helix DNA-binding domain"/>
    <property type="match status" value="1"/>
</dbReference>
<evidence type="ECO:0000256" key="2">
    <source>
        <dbReference type="ARBA" id="ARBA00023125"/>
    </source>
</evidence>
<evidence type="ECO:0000256" key="3">
    <source>
        <dbReference type="ARBA" id="ARBA00023163"/>
    </source>
</evidence>
<keyword evidence="6" id="KW-1185">Reference proteome</keyword>
<dbReference type="Pfam" id="PF01047">
    <property type="entry name" value="MarR"/>
    <property type="match status" value="1"/>
</dbReference>
<dbReference type="PROSITE" id="PS50995">
    <property type="entry name" value="HTH_MARR_2"/>
    <property type="match status" value="1"/>
</dbReference>
<dbReference type="AlphaFoldDB" id="A0A521CM47"/>
<dbReference type="SUPFAM" id="SSF46785">
    <property type="entry name" value="Winged helix' DNA-binding domain"/>
    <property type="match status" value="1"/>
</dbReference>
<evidence type="ECO:0000256" key="1">
    <source>
        <dbReference type="ARBA" id="ARBA00023015"/>
    </source>
</evidence>
<gene>
    <name evidence="5" type="ORF">SAMN06265348_10456</name>
</gene>
<feature type="domain" description="HTH marR-type" evidence="4">
    <location>
        <begin position="11"/>
        <end position="145"/>
    </location>
</feature>
<evidence type="ECO:0000313" key="6">
    <source>
        <dbReference type="Proteomes" id="UP000320300"/>
    </source>
</evidence>
<accession>A0A521CM47</accession>
<keyword evidence="1" id="KW-0805">Transcription regulation</keyword>
<dbReference type="GO" id="GO:0003677">
    <property type="term" value="F:DNA binding"/>
    <property type="evidence" value="ECO:0007669"/>
    <property type="project" value="UniProtKB-KW"/>
</dbReference>
<dbReference type="PROSITE" id="PS01117">
    <property type="entry name" value="HTH_MARR_1"/>
    <property type="match status" value="1"/>
</dbReference>
<reference evidence="5 6" key="1">
    <citation type="submission" date="2017-05" db="EMBL/GenBank/DDBJ databases">
        <authorList>
            <person name="Varghese N."/>
            <person name="Submissions S."/>
        </authorList>
    </citation>
    <scope>NUCLEOTIDE SEQUENCE [LARGE SCALE GENOMIC DNA]</scope>
    <source>
        <strain evidence="5 6">DSM 19036</strain>
    </source>
</reference>
<dbReference type="EMBL" id="FXTN01000004">
    <property type="protein sequence ID" value="SMO60517.1"/>
    <property type="molecule type" value="Genomic_DNA"/>
</dbReference>
<dbReference type="GO" id="GO:0003700">
    <property type="term" value="F:DNA-binding transcription factor activity"/>
    <property type="evidence" value="ECO:0007669"/>
    <property type="project" value="InterPro"/>
</dbReference>
<protein>
    <submittedName>
        <fullName evidence="5">DNA-binding transcriptional regulator, MarR family</fullName>
    </submittedName>
</protein>
<dbReference type="PRINTS" id="PR00598">
    <property type="entry name" value="HTHMARR"/>
</dbReference>
<dbReference type="SMART" id="SM00347">
    <property type="entry name" value="HTH_MARR"/>
    <property type="match status" value="1"/>
</dbReference>
<dbReference type="PANTHER" id="PTHR42756:SF1">
    <property type="entry name" value="TRANSCRIPTIONAL REPRESSOR OF EMRAB OPERON"/>
    <property type="match status" value="1"/>
</dbReference>
<keyword evidence="3" id="KW-0804">Transcription</keyword>
<dbReference type="InterPro" id="IPR036390">
    <property type="entry name" value="WH_DNA-bd_sf"/>
</dbReference>
<evidence type="ECO:0000313" key="5">
    <source>
        <dbReference type="EMBL" id="SMO60517.1"/>
    </source>
</evidence>
<proteinExistence type="predicted"/>
<dbReference type="InterPro" id="IPR023187">
    <property type="entry name" value="Tscrpt_reg_MarR-type_CS"/>
</dbReference>
<dbReference type="PANTHER" id="PTHR42756">
    <property type="entry name" value="TRANSCRIPTIONAL REGULATOR, MARR"/>
    <property type="match status" value="1"/>
</dbReference>
<dbReference type="InterPro" id="IPR036388">
    <property type="entry name" value="WH-like_DNA-bd_sf"/>
</dbReference>
<dbReference type="InterPro" id="IPR000835">
    <property type="entry name" value="HTH_MarR-typ"/>
</dbReference>
<evidence type="ECO:0000259" key="4">
    <source>
        <dbReference type="PROSITE" id="PS50995"/>
    </source>
</evidence>
<keyword evidence="2 5" id="KW-0238">DNA-binding</keyword>
<organism evidence="5 6">
    <name type="scientific">Pedobacter westerhofensis</name>
    <dbReference type="NCBI Taxonomy" id="425512"/>
    <lineage>
        <taxon>Bacteria</taxon>
        <taxon>Pseudomonadati</taxon>
        <taxon>Bacteroidota</taxon>
        <taxon>Sphingobacteriia</taxon>
        <taxon>Sphingobacteriales</taxon>
        <taxon>Sphingobacteriaceae</taxon>
        <taxon>Pedobacter</taxon>
    </lineage>
</organism>
<dbReference type="RefSeq" id="WP_185960424.1">
    <property type="nucleotide sequence ID" value="NZ_CBCSJO010000001.1"/>
</dbReference>
<sequence>MMDTKEKAELVAEFCQLILELRYRLRKMFQVKLKEADIDISFEVLEIMKLLLKRDGMIQQELADVLFKDKSNMTYLIDNMVKAGWVTRKEDESNRRIKLIFLTEQSRELNHRLAPLAQDCFLTLAKDVRENQVKSGIEILSRMNSSLLEVIV</sequence>
<dbReference type="Proteomes" id="UP000320300">
    <property type="component" value="Unassembled WGS sequence"/>
</dbReference>
<name>A0A521CM47_9SPHI</name>